<dbReference type="eggNOG" id="COG3177">
    <property type="taxonomic scope" value="Bacteria"/>
</dbReference>
<keyword evidence="1" id="KW-0547">Nucleotide-binding</keyword>
<dbReference type="InterPro" id="IPR036388">
    <property type="entry name" value="WH-like_DNA-bd_sf"/>
</dbReference>
<gene>
    <name evidence="2" type="ORF">GW15_0200955</name>
</gene>
<dbReference type="GO" id="GO:0042803">
    <property type="term" value="F:protein homodimerization activity"/>
    <property type="evidence" value="ECO:0007669"/>
    <property type="project" value="UniProtKB-UniRule"/>
</dbReference>
<dbReference type="InterPro" id="IPR026287">
    <property type="entry name" value="SoFic-like"/>
</dbReference>
<dbReference type="InterPro" id="IPR048770">
    <property type="entry name" value="SoFic-like_C"/>
</dbReference>
<dbReference type="InterPro" id="IPR025758">
    <property type="entry name" value="Fic/DOC_N"/>
</dbReference>
<name>A0A098Q2U4_9XANT</name>
<comment type="subunit">
    <text evidence="1">Homodimer.</text>
</comment>
<dbReference type="InterPro" id="IPR003812">
    <property type="entry name" value="Fido"/>
</dbReference>
<dbReference type="HOGENOM" id="CLU_047250_1_1_6"/>
<evidence type="ECO:0000256" key="1">
    <source>
        <dbReference type="PIRNR" id="PIRNR038925"/>
    </source>
</evidence>
<keyword evidence="1" id="KW-0548">Nucleotidyltransferase</keyword>
<dbReference type="Pfam" id="PF21248">
    <property type="entry name" value="SoFic-like_C"/>
    <property type="match status" value="1"/>
</dbReference>
<comment type="catalytic activity">
    <reaction evidence="1">
        <text>L-threonyl-[protein] + ATP = 3-O-(5'-adenylyl)-L-threonyl-[protein] + diphosphate</text>
        <dbReference type="Rhea" id="RHEA:54292"/>
        <dbReference type="Rhea" id="RHEA-COMP:11060"/>
        <dbReference type="Rhea" id="RHEA-COMP:13847"/>
        <dbReference type="ChEBI" id="CHEBI:30013"/>
        <dbReference type="ChEBI" id="CHEBI:30616"/>
        <dbReference type="ChEBI" id="CHEBI:33019"/>
        <dbReference type="ChEBI" id="CHEBI:138113"/>
        <dbReference type="EC" id="2.7.7.108"/>
    </reaction>
</comment>
<dbReference type="GeneID" id="58005099"/>
<proteinExistence type="predicted"/>
<dbReference type="NCBIfam" id="NF046030">
    <property type="entry name" value="ProtAdlyltaseSoFic"/>
    <property type="match status" value="1"/>
</dbReference>
<dbReference type="EMBL" id="JPHD02000009">
    <property type="protein sequence ID" value="KGE53655.1"/>
    <property type="molecule type" value="Genomic_DNA"/>
</dbReference>
<comment type="function">
    <text evidence="1">Adenylyltransferase that mediates the addition of adenosine 5'-monophosphate (AMP) to specific residues of target proteins.</text>
</comment>
<accession>A0A098Q2U4</accession>
<dbReference type="InterPro" id="IPR036597">
    <property type="entry name" value="Fido-like_dom_sf"/>
</dbReference>
<comment type="catalytic activity">
    <reaction evidence="1">
        <text>L-tyrosyl-[protein] + ATP = O-(5'-adenylyl)-L-tyrosyl-[protein] + diphosphate</text>
        <dbReference type="Rhea" id="RHEA:54288"/>
        <dbReference type="Rhea" id="RHEA-COMP:10136"/>
        <dbReference type="Rhea" id="RHEA-COMP:13846"/>
        <dbReference type="ChEBI" id="CHEBI:30616"/>
        <dbReference type="ChEBI" id="CHEBI:33019"/>
        <dbReference type="ChEBI" id="CHEBI:46858"/>
        <dbReference type="ChEBI" id="CHEBI:83624"/>
        <dbReference type="EC" id="2.7.7.108"/>
    </reaction>
</comment>
<evidence type="ECO:0000313" key="3">
    <source>
        <dbReference type="Proteomes" id="UP000028012"/>
    </source>
</evidence>
<dbReference type="Gene3D" id="1.10.10.10">
    <property type="entry name" value="Winged helix-like DNA-binding domain superfamily/Winged helix DNA-binding domain"/>
    <property type="match status" value="1"/>
</dbReference>
<dbReference type="GO" id="GO:0005524">
    <property type="term" value="F:ATP binding"/>
    <property type="evidence" value="ECO:0007669"/>
    <property type="project" value="UniProtKB-UniRule"/>
</dbReference>
<dbReference type="PIRSF" id="PIRSF038925">
    <property type="entry name" value="AMP-prot_trans"/>
    <property type="match status" value="1"/>
</dbReference>
<dbReference type="Pfam" id="PF13784">
    <property type="entry name" value="Fic_N"/>
    <property type="match status" value="1"/>
</dbReference>
<dbReference type="PANTHER" id="PTHR13504">
    <property type="entry name" value="FIDO DOMAIN-CONTAINING PROTEIN DDB_G0283145"/>
    <property type="match status" value="1"/>
</dbReference>
<sequence length="387" mass="44111">MSKASMESVSTFNPELPYNDLPLLPPAGDIETRSLLKACIGARTALAELKQATALLPNPTVLINTIPILEAQASSEIENIVTTTDELFRYAEDQDKAKKPATKEALRYRSALYEGFQSLRQRPLCTDTAVVVCSRIKAVQMQIRRVPGTALANDQTQQIIYTPPVGETLLRDKLTNWERFIHDHTEVDPLIRMAVAHYQFEAIHPFTDGNGRTGRVLNLLMLIEQGLLDLPVLYLSRYIIRHRNDYYRLLLDVTRHGHWAEWIHYMLSAVAETAAWTTAKIQAIRELEAQARDYVREHASKAYSRELVEVIFNQPYCRIQNVMDAVSVTRQTAARHLKELADIGVLQEQRLGKEKLFLHPAFLRLLSNDDNQLPAYRVPTRTVEQNT</sequence>
<dbReference type="Gene3D" id="1.10.3290.10">
    <property type="entry name" value="Fido-like domain"/>
    <property type="match status" value="1"/>
</dbReference>
<dbReference type="InterPro" id="IPR040198">
    <property type="entry name" value="Fido_containing"/>
</dbReference>
<evidence type="ECO:0000313" key="2">
    <source>
        <dbReference type="EMBL" id="KGE53655.1"/>
    </source>
</evidence>
<protein>
    <recommendedName>
        <fullName evidence="1">Protein adenylyltransferase</fullName>
        <ecNumber evidence="1">2.7.7.108</ecNumber>
    </recommendedName>
    <alternativeName>
        <fullName evidence="1">AMPylator</fullName>
    </alternativeName>
</protein>
<keyword evidence="1" id="KW-0067">ATP-binding</keyword>
<dbReference type="GO" id="GO:0000287">
    <property type="term" value="F:magnesium ion binding"/>
    <property type="evidence" value="ECO:0007669"/>
    <property type="project" value="UniProtKB-UniRule"/>
</dbReference>
<dbReference type="PROSITE" id="PS51459">
    <property type="entry name" value="FIDO"/>
    <property type="match status" value="1"/>
</dbReference>
<organism evidence="2 3">
    <name type="scientific">Xanthomonas axonopodis pv. vasculorum</name>
    <dbReference type="NCBI Taxonomy" id="325777"/>
    <lineage>
        <taxon>Bacteria</taxon>
        <taxon>Pseudomonadati</taxon>
        <taxon>Pseudomonadota</taxon>
        <taxon>Gammaproteobacteria</taxon>
        <taxon>Lysobacterales</taxon>
        <taxon>Lysobacteraceae</taxon>
        <taxon>Xanthomonas</taxon>
    </lineage>
</organism>
<comment type="caution">
    <text evidence="2">The sequence shown here is derived from an EMBL/GenBank/DDBJ whole genome shotgun (WGS) entry which is preliminary data.</text>
</comment>
<dbReference type="STRING" id="325777.GW15_0200955"/>
<dbReference type="EC" id="2.7.7.108" evidence="1"/>
<dbReference type="AlphaFoldDB" id="A0A098Q2U4"/>
<dbReference type="Pfam" id="PF02661">
    <property type="entry name" value="Fic"/>
    <property type="match status" value="1"/>
</dbReference>
<dbReference type="Proteomes" id="UP000028012">
    <property type="component" value="Unassembled WGS sequence"/>
</dbReference>
<keyword evidence="1" id="KW-0808">Transferase</keyword>
<reference evidence="2 3" key="1">
    <citation type="submission" date="2014-09" db="EMBL/GenBank/DDBJ databases">
        <title>A draft genome sequence for Xanthomonas axonopodis pv. vasculorum NCPPB 900.</title>
        <authorList>
            <person name="Harrison J."/>
            <person name="Studholme D.J."/>
        </authorList>
    </citation>
    <scope>NUCLEOTIDE SEQUENCE [LARGE SCALE GENOMIC DNA]</scope>
    <source>
        <strain evidence="2 3">NCPPB 900</strain>
    </source>
</reference>
<dbReference type="SUPFAM" id="SSF140931">
    <property type="entry name" value="Fic-like"/>
    <property type="match status" value="1"/>
</dbReference>
<dbReference type="RefSeq" id="WP_042820993.1">
    <property type="nucleotide sequence ID" value="NZ_CP053649.1"/>
</dbReference>
<dbReference type="GO" id="GO:0070733">
    <property type="term" value="F:AMPylase activity"/>
    <property type="evidence" value="ECO:0007669"/>
    <property type="project" value="UniProtKB-UniRule"/>
</dbReference>
<dbReference type="PANTHER" id="PTHR13504:SF35">
    <property type="entry name" value="PROTEIN ADENYLYLTRANSFERASE SOFIC"/>
    <property type="match status" value="1"/>
</dbReference>